<proteinExistence type="evidence at transcript level"/>
<name>A0A1S6GL99_9MAXI</name>
<reference evidence="1" key="1">
    <citation type="journal article" date="2017" name="Aquat. Toxicol.">
        <title>Spliced leader-based analyses reveal the effects of polycyclic aromatic hydrocarbons on gene expression in the copepod Pseudodiaptomus poplesia.</title>
        <authorList>
            <person name="Zhuang Y."/>
            <person name="Yang F."/>
            <person name="Xu D."/>
            <person name="Chen H."/>
            <person name="Zhang H."/>
            <person name="Liu G."/>
        </authorList>
    </citation>
    <scope>NUCLEOTIDE SEQUENCE</scope>
</reference>
<evidence type="ECO:0000313" key="1">
    <source>
        <dbReference type="EMBL" id="AQS22638.1"/>
    </source>
</evidence>
<sequence>MSMNSASKVGEIFLAAGKAYSQLGESVMTLYNCNQNVGTASVGDASQNAVIKTTPTVTVQTGRQTIVQHSSVQRAGRQSHL</sequence>
<dbReference type="EMBL" id="KY314204">
    <property type="protein sequence ID" value="AQS22638.1"/>
    <property type="molecule type" value="mRNA"/>
</dbReference>
<dbReference type="AlphaFoldDB" id="A0A1S6GL99"/>
<protein>
    <submittedName>
        <fullName evidence="1">Uncharacterized protein</fullName>
    </submittedName>
</protein>
<accession>A0A1S6GL99</accession>
<organism evidence="1">
    <name type="scientific">Pseudodiaptomus poplesia</name>
    <dbReference type="NCBI Taxonomy" id="213370"/>
    <lineage>
        <taxon>Eukaryota</taxon>
        <taxon>Metazoa</taxon>
        <taxon>Ecdysozoa</taxon>
        <taxon>Arthropoda</taxon>
        <taxon>Crustacea</taxon>
        <taxon>Multicrustacea</taxon>
        <taxon>Hexanauplia</taxon>
        <taxon>Copepoda</taxon>
        <taxon>Calanoida</taxon>
        <taxon>Pseudodiaptomidae</taxon>
        <taxon>Pseudodiaptomus</taxon>
    </lineage>
</organism>